<comment type="caution">
    <text evidence="2">The sequence shown here is derived from an EMBL/GenBank/DDBJ whole genome shotgun (WGS) entry which is preliminary data.</text>
</comment>
<evidence type="ECO:0000313" key="3">
    <source>
        <dbReference type="Proteomes" id="UP000775872"/>
    </source>
</evidence>
<name>A0A9N9Z192_9HYPO</name>
<feature type="region of interest" description="Disordered" evidence="1">
    <location>
        <begin position="310"/>
        <end position="343"/>
    </location>
</feature>
<feature type="compositionally biased region" description="Basic and acidic residues" evidence="1">
    <location>
        <begin position="318"/>
        <end position="328"/>
    </location>
</feature>
<dbReference type="OrthoDB" id="10506158at2759"/>
<gene>
    <name evidence="2" type="ORF">CSOL1703_00013463</name>
</gene>
<sequence length="343" mass="37612">MPFKSVTTGFISTCGLETTHSVSGLFCDVMKAESKLQLLGMTWQPIPLDSLDDAPVPAIPALRRYEPEKFLLGRHPQDPFLSKAAFYGASTLQIQNCGRRCIGILAEMQDGSRIILGQWDPSREESISTLYEKQSGPLDAITFVFSDGDDENRYVENITLQNSDGAKPHFTWCDLRTTAEVEGYLSSEQIKSSFIRKSPFPRGIWKNLLLPLHLYRIRALNPRLHLVRLPLLERPPAVAVKLDRHLRLQRDAPAGGNSTRPPPLVAVGGQHAPVAVRVLQQVLDGLLGPRLAFLALLDFGEEGRRAARDPEVGISRGVVEHAEGRDGGGDDGGAGLGQGKDPK</sequence>
<dbReference type="Proteomes" id="UP000775872">
    <property type="component" value="Unassembled WGS sequence"/>
</dbReference>
<evidence type="ECO:0000256" key="1">
    <source>
        <dbReference type="SAM" id="MobiDB-lite"/>
    </source>
</evidence>
<evidence type="ECO:0000313" key="2">
    <source>
        <dbReference type="EMBL" id="CAH0047224.1"/>
    </source>
</evidence>
<feature type="compositionally biased region" description="Gly residues" evidence="1">
    <location>
        <begin position="330"/>
        <end position="343"/>
    </location>
</feature>
<keyword evidence="3" id="KW-1185">Reference proteome</keyword>
<dbReference type="AlphaFoldDB" id="A0A9N9Z192"/>
<accession>A0A9N9Z192</accession>
<dbReference type="EMBL" id="CABFOC020000018">
    <property type="protein sequence ID" value="CAH0047224.1"/>
    <property type="molecule type" value="Genomic_DNA"/>
</dbReference>
<protein>
    <submittedName>
        <fullName evidence="2">Uncharacterized protein</fullName>
    </submittedName>
</protein>
<proteinExistence type="predicted"/>
<reference evidence="2" key="1">
    <citation type="submission" date="2021-10" db="EMBL/GenBank/DDBJ databases">
        <authorList>
            <person name="Piombo E."/>
        </authorList>
    </citation>
    <scope>NUCLEOTIDE SEQUENCE</scope>
</reference>
<organism evidence="2 3">
    <name type="scientific">Clonostachys solani</name>
    <dbReference type="NCBI Taxonomy" id="160281"/>
    <lineage>
        <taxon>Eukaryota</taxon>
        <taxon>Fungi</taxon>
        <taxon>Dikarya</taxon>
        <taxon>Ascomycota</taxon>
        <taxon>Pezizomycotina</taxon>
        <taxon>Sordariomycetes</taxon>
        <taxon>Hypocreomycetidae</taxon>
        <taxon>Hypocreales</taxon>
        <taxon>Bionectriaceae</taxon>
        <taxon>Clonostachys</taxon>
    </lineage>
</organism>